<evidence type="ECO:0000313" key="3">
    <source>
        <dbReference type="Proteomes" id="UP000232638"/>
    </source>
</evidence>
<dbReference type="Gene3D" id="3.40.50.150">
    <property type="entry name" value="Vaccinia Virus protein VP39"/>
    <property type="match status" value="1"/>
</dbReference>
<feature type="region of interest" description="Disordered" evidence="1">
    <location>
        <begin position="1"/>
        <end position="62"/>
    </location>
</feature>
<dbReference type="Proteomes" id="UP000232638">
    <property type="component" value="Chromosome"/>
</dbReference>
<evidence type="ECO:0000313" key="2">
    <source>
        <dbReference type="EMBL" id="AUB82493.1"/>
    </source>
</evidence>
<dbReference type="AlphaFoldDB" id="A0A2K8UA83"/>
<reference evidence="2 3" key="1">
    <citation type="submission" date="2017-03" db="EMBL/GenBank/DDBJ databases">
        <title>Complete genome sequence of Candidatus 'Thiodictyon syntrophicum' sp. nov. strain Cad16T, a photolithoautotroph purple sulfur bacterium isolated from an alpine meromictic lake.</title>
        <authorList>
            <person name="Luedin S.M."/>
            <person name="Pothier J.F."/>
            <person name="Danza F."/>
            <person name="Storelli N."/>
            <person name="Wittwer M."/>
            <person name="Tonolla M."/>
        </authorList>
    </citation>
    <scope>NUCLEOTIDE SEQUENCE [LARGE SCALE GENOMIC DNA]</scope>
    <source>
        <strain evidence="2 3">Cad16T</strain>
    </source>
</reference>
<dbReference type="InterPro" id="IPR029063">
    <property type="entry name" value="SAM-dependent_MTases_sf"/>
</dbReference>
<feature type="compositionally biased region" description="Gly residues" evidence="1">
    <location>
        <begin position="1"/>
        <end position="13"/>
    </location>
</feature>
<keyword evidence="3" id="KW-1185">Reference proteome</keyword>
<feature type="compositionally biased region" description="Pro residues" evidence="1">
    <location>
        <begin position="36"/>
        <end position="60"/>
    </location>
</feature>
<dbReference type="EMBL" id="CP020370">
    <property type="protein sequence ID" value="AUB82493.1"/>
    <property type="molecule type" value="Genomic_DNA"/>
</dbReference>
<proteinExistence type="predicted"/>
<sequence>MGGPGPGRPGGTGQRRARGPRGNAGPRRPRPGRPNRQPPARPPLPGRRPGPAPPPTPPPGREVFTRRFEIVHAAAVTPGMRVAAIGDGDGLIAALFARAVGPEGVVYGVVQAGDGAVERIAGLNRVVRDYRVPNLIPTLATAADTGLPAAGIDLAFIATDGQRSADPRPLLDSIHTALVPYGTLILVAARPAAGSRRTGPPAAAAREALIAAVRAAGFRLVEEPGFLRENEFLRFERIGEEPAAEAGSSPAAAGTPTGQVQPHMER</sequence>
<accession>A0A2K8UA83</accession>
<feature type="region of interest" description="Disordered" evidence="1">
    <location>
        <begin position="238"/>
        <end position="266"/>
    </location>
</feature>
<dbReference type="KEGG" id="tsy:THSYN_17110"/>
<feature type="compositionally biased region" description="Low complexity" evidence="1">
    <location>
        <begin position="244"/>
        <end position="258"/>
    </location>
</feature>
<organism evidence="2 3">
    <name type="scientific">Candidatus Thiodictyon syntrophicum</name>
    <dbReference type="NCBI Taxonomy" id="1166950"/>
    <lineage>
        <taxon>Bacteria</taxon>
        <taxon>Pseudomonadati</taxon>
        <taxon>Pseudomonadota</taxon>
        <taxon>Gammaproteobacteria</taxon>
        <taxon>Chromatiales</taxon>
        <taxon>Chromatiaceae</taxon>
        <taxon>Thiodictyon</taxon>
    </lineage>
</organism>
<evidence type="ECO:0000256" key="1">
    <source>
        <dbReference type="SAM" id="MobiDB-lite"/>
    </source>
</evidence>
<protein>
    <recommendedName>
        <fullName evidence="4">Methyltransferase domain-containing protein</fullName>
    </recommendedName>
</protein>
<name>A0A2K8UA83_9GAMM</name>
<evidence type="ECO:0008006" key="4">
    <source>
        <dbReference type="Google" id="ProtNLM"/>
    </source>
</evidence>
<gene>
    <name evidence="2" type="ORF">THSYN_17110</name>
</gene>
<dbReference type="SUPFAM" id="SSF53335">
    <property type="entry name" value="S-adenosyl-L-methionine-dependent methyltransferases"/>
    <property type="match status" value="1"/>
</dbReference>